<gene>
    <name evidence="3" type="ORF">GEV02_04760</name>
</gene>
<keyword evidence="1" id="KW-1133">Transmembrane helix</keyword>
<evidence type="ECO:0000256" key="1">
    <source>
        <dbReference type="SAM" id="Phobius"/>
    </source>
</evidence>
<dbReference type="Proteomes" id="UP000440498">
    <property type="component" value="Unassembled WGS sequence"/>
</dbReference>
<name>A0A6A7MXH9_9BURK</name>
<keyword evidence="1" id="KW-0812">Transmembrane</keyword>
<dbReference type="Pfam" id="PF10099">
    <property type="entry name" value="RskA_C"/>
    <property type="match status" value="1"/>
</dbReference>
<dbReference type="GO" id="GO:0005886">
    <property type="term" value="C:plasma membrane"/>
    <property type="evidence" value="ECO:0007669"/>
    <property type="project" value="InterPro"/>
</dbReference>
<feature type="domain" description="Anti-sigma K factor RskA C-terminal" evidence="2">
    <location>
        <begin position="43"/>
        <end position="161"/>
    </location>
</feature>
<keyword evidence="1" id="KW-0472">Membrane</keyword>
<evidence type="ECO:0000259" key="2">
    <source>
        <dbReference type="Pfam" id="PF10099"/>
    </source>
</evidence>
<keyword evidence="4" id="KW-1185">Reference proteome</keyword>
<dbReference type="EMBL" id="WHUG01000002">
    <property type="protein sequence ID" value="MQA37451.1"/>
    <property type="molecule type" value="Genomic_DNA"/>
</dbReference>
<comment type="caution">
    <text evidence="3">The sequence shown here is derived from an EMBL/GenBank/DDBJ whole genome shotgun (WGS) entry which is preliminary data.</text>
</comment>
<proteinExistence type="predicted"/>
<evidence type="ECO:0000313" key="3">
    <source>
        <dbReference type="EMBL" id="MQA37451.1"/>
    </source>
</evidence>
<organism evidence="3 4">
    <name type="scientific">Rugamonas aquatica</name>
    <dbReference type="NCBI Taxonomy" id="2743357"/>
    <lineage>
        <taxon>Bacteria</taxon>
        <taxon>Pseudomonadati</taxon>
        <taxon>Pseudomonadota</taxon>
        <taxon>Betaproteobacteria</taxon>
        <taxon>Burkholderiales</taxon>
        <taxon>Oxalobacteraceae</taxon>
        <taxon>Telluria group</taxon>
        <taxon>Rugamonas</taxon>
    </lineage>
</organism>
<feature type="transmembrane region" description="Helical" evidence="1">
    <location>
        <begin position="37"/>
        <end position="57"/>
    </location>
</feature>
<reference evidence="3 4" key="1">
    <citation type="submission" date="2019-10" db="EMBL/GenBank/DDBJ databases">
        <title>Two novel species isolated from a subtropical stream in China.</title>
        <authorList>
            <person name="Lu H."/>
        </authorList>
    </citation>
    <scope>NUCLEOTIDE SEQUENCE [LARGE SCALE GENOMIC DNA]</scope>
    <source>
        <strain evidence="3 4">FT29W</strain>
    </source>
</reference>
<sequence length="171" mass="17595">MAGRGRRRAAAAGHHSAAGVAGHGALRSMNQLKTWRIVAGSALAGCAALGALLLWPAPAAPAYVAVLSAPQDNGAGWVVQVAPDRQLTLTPLHGTLVANRKVLQFWTMPAGGASVSLGLVEQDRQFKLALDKQLPLAVDQVFELTLEPAPGSPSGQPAGPVLYTGVAVRTN</sequence>
<dbReference type="AlphaFoldDB" id="A0A6A7MXH9"/>
<evidence type="ECO:0000313" key="4">
    <source>
        <dbReference type="Proteomes" id="UP000440498"/>
    </source>
</evidence>
<protein>
    <submittedName>
        <fullName evidence="3">Anti-sigma factor</fullName>
    </submittedName>
</protein>
<accession>A0A6A7MXH9</accession>
<dbReference type="InterPro" id="IPR018764">
    <property type="entry name" value="RskA_C"/>
</dbReference>